<dbReference type="EMBL" id="JBEXRX010000117">
    <property type="protein sequence ID" value="MEU0155612.1"/>
    <property type="molecule type" value="Genomic_DNA"/>
</dbReference>
<dbReference type="Proteomes" id="UP001550348">
    <property type="component" value="Unassembled WGS sequence"/>
</dbReference>
<name>A0ABV2VTD5_9ACTN</name>
<proteinExistence type="predicted"/>
<evidence type="ECO:0000313" key="1">
    <source>
        <dbReference type="EMBL" id="MEU0155612.1"/>
    </source>
</evidence>
<accession>A0ABV2VTD5</accession>
<sequence length="214" mass="23093">MTATPPSGGLAAQVLALGEDLHRLRGQLGDLAGIGEQVTGLVDDVTALQEQVGELLAEESDKPVRVWDWSAMNKEQAAAAWHTLLDWVRDILTATYGLVGHTGGRQNKIPPCWYRHPDAVIELSWLCQEWHRIYRSTKGTPAAAGEWHDRWLPGTINRLRTSSTLARCAKDEGGHVEPKQGQSIDDGSALAAVVEADMAARPAAPVSGQPQPVG</sequence>
<protein>
    <recommendedName>
        <fullName evidence="3">DUF4913 domain-containing protein</fullName>
    </recommendedName>
</protein>
<keyword evidence="2" id="KW-1185">Reference proteome</keyword>
<reference evidence="1 2" key="1">
    <citation type="submission" date="2024-06" db="EMBL/GenBank/DDBJ databases">
        <title>The Natural Products Discovery Center: Release of the First 8490 Sequenced Strains for Exploring Actinobacteria Biosynthetic Diversity.</title>
        <authorList>
            <person name="Kalkreuter E."/>
            <person name="Kautsar S.A."/>
            <person name="Yang D."/>
            <person name="Bader C.D."/>
            <person name="Teijaro C.N."/>
            <person name="Fluegel L."/>
            <person name="Davis C.M."/>
            <person name="Simpson J.R."/>
            <person name="Lauterbach L."/>
            <person name="Steele A.D."/>
            <person name="Gui C."/>
            <person name="Meng S."/>
            <person name="Li G."/>
            <person name="Viehrig K."/>
            <person name="Ye F."/>
            <person name="Su P."/>
            <person name="Kiefer A.F."/>
            <person name="Nichols A."/>
            <person name="Cepeda A.J."/>
            <person name="Yan W."/>
            <person name="Fan B."/>
            <person name="Jiang Y."/>
            <person name="Adhikari A."/>
            <person name="Zheng C.-J."/>
            <person name="Schuster L."/>
            <person name="Cowan T.M."/>
            <person name="Smanski M.J."/>
            <person name="Chevrette M.G."/>
            <person name="De Carvalho L.P.S."/>
            <person name="Shen B."/>
        </authorList>
    </citation>
    <scope>NUCLEOTIDE SEQUENCE [LARGE SCALE GENOMIC DNA]</scope>
    <source>
        <strain evidence="1 2">NPDC006286</strain>
    </source>
</reference>
<gene>
    <name evidence="1" type="ORF">ABZ071_27670</name>
</gene>
<dbReference type="RefSeq" id="WP_355667190.1">
    <property type="nucleotide sequence ID" value="NZ_JBEXRX010000117.1"/>
</dbReference>
<comment type="caution">
    <text evidence="1">The sequence shown here is derived from an EMBL/GenBank/DDBJ whole genome shotgun (WGS) entry which is preliminary data.</text>
</comment>
<evidence type="ECO:0008006" key="3">
    <source>
        <dbReference type="Google" id="ProtNLM"/>
    </source>
</evidence>
<organism evidence="1 2">
    <name type="scientific">Micromonospora fulviviridis</name>
    <dbReference type="NCBI Taxonomy" id="47860"/>
    <lineage>
        <taxon>Bacteria</taxon>
        <taxon>Bacillati</taxon>
        <taxon>Actinomycetota</taxon>
        <taxon>Actinomycetes</taxon>
        <taxon>Micromonosporales</taxon>
        <taxon>Micromonosporaceae</taxon>
        <taxon>Micromonospora</taxon>
    </lineage>
</organism>
<evidence type="ECO:0000313" key="2">
    <source>
        <dbReference type="Proteomes" id="UP001550348"/>
    </source>
</evidence>